<dbReference type="Proteomes" id="UP000591058">
    <property type="component" value="Unassembled WGS sequence"/>
</dbReference>
<reference evidence="10 12" key="2">
    <citation type="submission" date="2020-04" db="EMBL/GenBank/DDBJ databases">
        <title>Draft genome of Methanobacterium subterraneum isolated from animal feces.</title>
        <authorList>
            <person name="Ouboter H.T."/>
            <person name="Berger S."/>
            <person name="Gungor E."/>
            <person name="Jetten M.S.M."/>
            <person name="Welte C.U."/>
        </authorList>
    </citation>
    <scope>NUCLEOTIDE SEQUENCE [LARGE SCALE GENOMIC DNA]</scope>
    <source>
        <strain evidence="10">HO_2020</strain>
    </source>
</reference>
<dbReference type="AlphaFoldDB" id="A0A2H4VA68"/>
<keyword evidence="3" id="KW-0547">Nucleotide-binding</keyword>
<evidence type="ECO:0000256" key="4">
    <source>
        <dbReference type="ARBA" id="ARBA00022777"/>
    </source>
</evidence>
<dbReference type="GeneID" id="35120404"/>
<dbReference type="GO" id="GO:0005524">
    <property type="term" value="F:ATP binding"/>
    <property type="evidence" value="ECO:0007669"/>
    <property type="project" value="UniProtKB-KW"/>
</dbReference>
<dbReference type="Pfam" id="PF07568">
    <property type="entry name" value="HisKA_2"/>
    <property type="match status" value="1"/>
</dbReference>
<evidence type="ECO:0000256" key="3">
    <source>
        <dbReference type="ARBA" id="ARBA00022741"/>
    </source>
</evidence>
<dbReference type="RefSeq" id="WP_100904958.1">
    <property type="nucleotide sequence ID" value="NZ_CP017766.1"/>
</dbReference>
<dbReference type="Gene3D" id="3.30.450.20">
    <property type="entry name" value="PAS domain"/>
    <property type="match status" value="1"/>
</dbReference>
<dbReference type="GO" id="GO:0016301">
    <property type="term" value="F:kinase activity"/>
    <property type="evidence" value="ECO:0007669"/>
    <property type="project" value="UniProtKB-KW"/>
</dbReference>
<evidence type="ECO:0000256" key="1">
    <source>
        <dbReference type="ARBA" id="ARBA00022553"/>
    </source>
</evidence>
<dbReference type="Proteomes" id="UP000232806">
    <property type="component" value="Chromosome"/>
</dbReference>
<evidence type="ECO:0000313" key="12">
    <source>
        <dbReference type="Proteomes" id="UP000591058"/>
    </source>
</evidence>
<dbReference type="Pfam" id="PF00989">
    <property type="entry name" value="PAS"/>
    <property type="match status" value="1"/>
</dbReference>
<keyword evidence="5" id="KW-0067">ATP-binding</keyword>
<dbReference type="EMBL" id="JABBYL010000033">
    <property type="protein sequence ID" value="NMO10077.1"/>
    <property type="molecule type" value="Genomic_DNA"/>
</dbReference>
<feature type="domain" description="PAS" evidence="8">
    <location>
        <begin position="33"/>
        <end position="79"/>
    </location>
</feature>
<dbReference type="InterPro" id="IPR035965">
    <property type="entry name" value="PAS-like_dom_sf"/>
</dbReference>
<keyword evidence="4 9" id="KW-0418">Kinase</keyword>
<accession>A0A2H4VA68</accession>
<evidence type="ECO:0000256" key="7">
    <source>
        <dbReference type="SAM" id="MobiDB-lite"/>
    </source>
</evidence>
<dbReference type="EMBL" id="CP017766">
    <property type="protein sequence ID" value="AUB54979.1"/>
    <property type="molecule type" value="Genomic_DNA"/>
</dbReference>
<evidence type="ECO:0000256" key="6">
    <source>
        <dbReference type="ARBA" id="ARBA00023012"/>
    </source>
</evidence>
<name>A0A2H4VA68_9EURY</name>
<dbReference type="InterPro" id="IPR036890">
    <property type="entry name" value="HATPase_C_sf"/>
</dbReference>
<gene>
    <name evidence="9" type="ORF">BK007_02390</name>
    <name evidence="10" type="ORF">HG719_09630</name>
</gene>
<evidence type="ECO:0000256" key="2">
    <source>
        <dbReference type="ARBA" id="ARBA00022679"/>
    </source>
</evidence>
<organism evidence="9 11">
    <name type="scientific">Methanobacterium subterraneum</name>
    <dbReference type="NCBI Taxonomy" id="59277"/>
    <lineage>
        <taxon>Archaea</taxon>
        <taxon>Methanobacteriati</taxon>
        <taxon>Methanobacteriota</taxon>
        <taxon>Methanomada group</taxon>
        <taxon>Methanobacteria</taxon>
        <taxon>Methanobacteriales</taxon>
        <taxon>Methanobacteriaceae</taxon>
        <taxon>Methanobacterium</taxon>
    </lineage>
</organism>
<reference evidence="9 11" key="1">
    <citation type="submission" date="2016-10" db="EMBL/GenBank/DDBJ databases">
        <title>Comparative genomics between deep and shallow subseafloor isolates.</title>
        <authorList>
            <person name="Ishii S."/>
            <person name="Miller J.R."/>
            <person name="Sutton G."/>
            <person name="Suzuki S."/>
            <person name="Methe B."/>
            <person name="Inagaki F."/>
            <person name="Imachi H."/>
        </authorList>
    </citation>
    <scope>NUCLEOTIDE SEQUENCE [LARGE SCALE GENOMIC DNA]</scope>
    <source>
        <strain evidence="9 11">MO-MB1</strain>
    </source>
</reference>
<dbReference type="PANTHER" id="PTHR43065">
    <property type="entry name" value="SENSOR HISTIDINE KINASE"/>
    <property type="match status" value="1"/>
</dbReference>
<proteinExistence type="predicted"/>
<feature type="region of interest" description="Disordered" evidence="7">
    <location>
        <begin position="1"/>
        <end position="23"/>
    </location>
</feature>
<dbReference type="GO" id="GO:0006355">
    <property type="term" value="P:regulation of DNA-templated transcription"/>
    <property type="evidence" value="ECO:0007669"/>
    <property type="project" value="InterPro"/>
</dbReference>
<evidence type="ECO:0000259" key="8">
    <source>
        <dbReference type="PROSITE" id="PS50112"/>
    </source>
</evidence>
<dbReference type="OrthoDB" id="71385at2157"/>
<evidence type="ECO:0000256" key="5">
    <source>
        <dbReference type="ARBA" id="ARBA00022840"/>
    </source>
</evidence>
<protein>
    <submittedName>
        <fullName evidence="9">Histidine kinase</fullName>
    </submittedName>
    <submittedName>
        <fullName evidence="10">PAS domain-containing protein</fullName>
    </submittedName>
</protein>
<dbReference type="InterPro" id="IPR000014">
    <property type="entry name" value="PAS"/>
</dbReference>
<dbReference type="SUPFAM" id="SSF55785">
    <property type="entry name" value="PYP-like sensor domain (PAS domain)"/>
    <property type="match status" value="1"/>
</dbReference>
<dbReference type="InterPro" id="IPR011495">
    <property type="entry name" value="Sig_transdc_His_kin_sub2_dim/P"/>
</dbReference>
<keyword evidence="1" id="KW-0597">Phosphoprotein</keyword>
<evidence type="ECO:0000313" key="11">
    <source>
        <dbReference type="Proteomes" id="UP000232806"/>
    </source>
</evidence>
<keyword evidence="6" id="KW-0902">Two-component regulatory system</keyword>
<dbReference type="PANTHER" id="PTHR43065:SF23">
    <property type="entry name" value="SENSOR HISTIDINE KINASE PDTAS"/>
    <property type="match status" value="1"/>
</dbReference>
<feature type="compositionally biased region" description="Polar residues" evidence="7">
    <location>
        <begin position="331"/>
        <end position="346"/>
    </location>
</feature>
<feature type="region of interest" description="Disordered" evidence="7">
    <location>
        <begin position="330"/>
        <end position="356"/>
    </location>
</feature>
<sequence>MFKKILLPTKSSDNSENSEKSKRKKLEELLDKSGIDLKEIMRVSPVPKFAINRDHEVIYWNRALEKLSKINAEKIMGTNKQWKVFYDNQRPCMADFMVDGRLEDIPKWYSITNNRSKFVLRYQGECDSKTLGNSCEAISFFPKMGENGKWLHFTVDAIKNLKGNVIGAVESFEDVTKQIHLQEEFMKIRGENEILLREVQHRVQNDLQIIHSMINFQSYYLEDEKSRELFREIKNYTRSIPAIHEKLYQYRDLLNIDFGDFIKSLISDLERQYAYKPFQVDVDIKGIQLDINTAIPCGLMVNELVADSIKRSILTVECEEDTNTIAKDYSKNSIPTKKSGNNTSKSLTEESEMGGYDSSIEQKNRIAVKITDESEFFLMTVYDNAPVFPEHFDSKNSSTLSMWFVNKLATQLGGTVDRKQDDGTLFKITFKECSKRRI</sequence>
<evidence type="ECO:0000313" key="9">
    <source>
        <dbReference type="EMBL" id="AUB54979.1"/>
    </source>
</evidence>
<keyword evidence="2" id="KW-0808">Transferase</keyword>
<evidence type="ECO:0000313" key="10">
    <source>
        <dbReference type="EMBL" id="NMO10077.1"/>
    </source>
</evidence>
<dbReference type="PROSITE" id="PS50112">
    <property type="entry name" value="PAS"/>
    <property type="match status" value="1"/>
</dbReference>
<dbReference type="InterPro" id="IPR013767">
    <property type="entry name" value="PAS_fold"/>
</dbReference>
<dbReference type="GO" id="GO:0000160">
    <property type="term" value="P:phosphorelay signal transduction system"/>
    <property type="evidence" value="ECO:0007669"/>
    <property type="project" value="UniProtKB-KW"/>
</dbReference>
<dbReference type="Gene3D" id="3.30.565.10">
    <property type="entry name" value="Histidine kinase-like ATPase, C-terminal domain"/>
    <property type="match status" value="1"/>
</dbReference>